<keyword evidence="2" id="KW-1185">Reference proteome</keyword>
<reference evidence="2" key="1">
    <citation type="submission" date="2015-06" db="EMBL/GenBank/DDBJ databases">
        <title>Expansion of signal transduction pathways in fungi by whole-genome duplication.</title>
        <authorList>
            <consortium name="DOE Joint Genome Institute"/>
            <person name="Corrochano L.M."/>
            <person name="Kuo A."/>
            <person name="Marcet-Houben M."/>
            <person name="Polaino S."/>
            <person name="Salamov A."/>
            <person name="Villalobos J.M."/>
            <person name="Alvarez M.I."/>
            <person name="Avalos J."/>
            <person name="Benito E.P."/>
            <person name="Benoit I."/>
            <person name="Burger G."/>
            <person name="Camino L.P."/>
            <person name="Canovas D."/>
            <person name="Cerda-Olmedo E."/>
            <person name="Cheng J.-F."/>
            <person name="Dominguez A."/>
            <person name="Elias M."/>
            <person name="Eslava A.P."/>
            <person name="Glaser F."/>
            <person name="Grimwood J."/>
            <person name="Gutierrez G."/>
            <person name="Heitman J."/>
            <person name="Henrissat B."/>
            <person name="Iturriaga E.A."/>
            <person name="Lang B.F."/>
            <person name="Lavin J.L."/>
            <person name="Lee S."/>
            <person name="Li W."/>
            <person name="Lindquist E."/>
            <person name="Lopez-Garcia S."/>
            <person name="Luque E.M."/>
            <person name="Marcos A.T."/>
            <person name="Martin J."/>
            <person name="McCluskey K."/>
            <person name="Medina H.R."/>
            <person name="Miralles-Duran A."/>
            <person name="Miyazaki A."/>
            <person name="Munoz-Torres E."/>
            <person name="Oguiza J.A."/>
            <person name="Ohm R."/>
            <person name="Olmedo M."/>
            <person name="Orejas M."/>
            <person name="Ortiz-Castellanos L."/>
            <person name="Pisabarro A.G."/>
            <person name="Rodriguez-Romero J."/>
            <person name="Ruiz-Herrera J."/>
            <person name="Ruiz-Vazquez R."/>
            <person name="Sanz C."/>
            <person name="Schackwitz W."/>
            <person name="Schmutz J."/>
            <person name="Shahriari M."/>
            <person name="Shelest E."/>
            <person name="Silva-Franco F."/>
            <person name="Soanes D."/>
            <person name="Syed K."/>
            <person name="Tagua V.G."/>
            <person name="Talbot N.J."/>
            <person name="Thon M."/>
            <person name="De vries R.P."/>
            <person name="Wiebenga A."/>
            <person name="Yadav J.S."/>
            <person name="Braun E.L."/>
            <person name="Baker S."/>
            <person name="Garre V."/>
            <person name="Horwitz B."/>
            <person name="Torres-Martinez S."/>
            <person name="Idnurm A."/>
            <person name="Herrera-Estrella A."/>
            <person name="Gabaldon T."/>
            <person name="Grigoriev I.V."/>
        </authorList>
    </citation>
    <scope>NUCLEOTIDE SEQUENCE [LARGE SCALE GENOMIC DNA]</scope>
    <source>
        <strain evidence="2">NRRL 1555(-)</strain>
    </source>
</reference>
<dbReference type="AlphaFoldDB" id="A0A162X1Q6"/>
<name>A0A162X1Q6_PHYB8</name>
<gene>
    <name evidence="1" type="ORF">PHYBLDRAFT_169930</name>
</gene>
<evidence type="ECO:0000313" key="1">
    <source>
        <dbReference type="EMBL" id="OAD72025.1"/>
    </source>
</evidence>
<accession>A0A162X1Q6</accession>
<dbReference type="GeneID" id="28997122"/>
<dbReference type="Proteomes" id="UP000077315">
    <property type="component" value="Unassembled WGS sequence"/>
</dbReference>
<sequence length="139" mass="16161">MYAREEALVSMRRENGLESQFPFQTANKWGMEMRLEYGDVALIDMRSCCEAAGTKCYDTYGRTNNHNWHHVMALMFCGTPSREEVVTSQEERNWRVDKHFQRKLGIGLAGVWKDQPRFPCEPSSRGIAQSKYFEAGKRE</sequence>
<protein>
    <submittedName>
        <fullName evidence="1">Uncharacterized protein</fullName>
    </submittedName>
</protein>
<dbReference type="EMBL" id="KV440984">
    <property type="protein sequence ID" value="OAD72025.1"/>
    <property type="molecule type" value="Genomic_DNA"/>
</dbReference>
<dbReference type="RefSeq" id="XP_018290065.1">
    <property type="nucleotide sequence ID" value="XM_018436216.1"/>
</dbReference>
<evidence type="ECO:0000313" key="2">
    <source>
        <dbReference type="Proteomes" id="UP000077315"/>
    </source>
</evidence>
<organism evidence="1 2">
    <name type="scientific">Phycomyces blakesleeanus (strain ATCC 8743b / DSM 1359 / FGSC 10004 / NBRC 33097 / NRRL 1555)</name>
    <dbReference type="NCBI Taxonomy" id="763407"/>
    <lineage>
        <taxon>Eukaryota</taxon>
        <taxon>Fungi</taxon>
        <taxon>Fungi incertae sedis</taxon>
        <taxon>Mucoromycota</taxon>
        <taxon>Mucoromycotina</taxon>
        <taxon>Mucoromycetes</taxon>
        <taxon>Mucorales</taxon>
        <taxon>Phycomycetaceae</taxon>
        <taxon>Phycomyces</taxon>
    </lineage>
</organism>
<dbReference type="InParanoid" id="A0A162X1Q6"/>
<dbReference type="VEuPathDB" id="FungiDB:PHYBLDRAFT_169930"/>
<proteinExistence type="predicted"/>